<accession>A0A5B8NT64</accession>
<evidence type="ECO:0000313" key="1">
    <source>
        <dbReference type="EMBL" id="QDZ41525.1"/>
    </source>
</evidence>
<reference evidence="1" key="1">
    <citation type="submission" date="2019-08" db="EMBL/GenBank/DDBJ databases">
        <title>Carotenoids and Carotenoid Binding Proteins in the Halophilic Cyanobacterium Euhalothece sp. ZM00.</title>
        <authorList>
            <person name="Cho S.M."/>
            <person name="Song J.Y."/>
            <person name="Park Y.-I."/>
        </authorList>
    </citation>
    <scope>NUCLEOTIDE SEQUENCE [LARGE SCALE GENOMIC DNA]</scope>
    <source>
        <strain evidence="1">Z-M001</strain>
    </source>
</reference>
<sequence>MYPNDHQPAHVHVLKAGGKIKFDISRLDDIQVITVVGMKDKEAFTAFKLVQEHQKFLLSKWEEIHG</sequence>
<dbReference type="RefSeq" id="WP_146297355.1">
    <property type="nucleotide sequence ID" value="NZ_CP042326.1"/>
</dbReference>
<evidence type="ECO:0000313" key="2">
    <source>
        <dbReference type="Proteomes" id="UP000318453"/>
    </source>
</evidence>
<dbReference type="Proteomes" id="UP000318453">
    <property type="component" value="Chromosome"/>
</dbReference>
<keyword evidence="2" id="KW-1185">Reference proteome</keyword>
<protein>
    <submittedName>
        <fullName evidence="1">DUF4160 domain-containing protein</fullName>
    </submittedName>
</protein>
<organism evidence="1 2">
    <name type="scientific">Euhalothece natronophila Z-M001</name>
    <dbReference type="NCBI Taxonomy" id="522448"/>
    <lineage>
        <taxon>Bacteria</taxon>
        <taxon>Bacillati</taxon>
        <taxon>Cyanobacteriota</taxon>
        <taxon>Cyanophyceae</taxon>
        <taxon>Oscillatoriophycideae</taxon>
        <taxon>Chroococcales</taxon>
        <taxon>Halothecacae</taxon>
        <taxon>Halothece cluster</taxon>
        <taxon>Euhalothece</taxon>
    </lineage>
</organism>
<dbReference type="EMBL" id="CP042326">
    <property type="protein sequence ID" value="QDZ41525.1"/>
    <property type="molecule type" value="Genomic_DNA"/>
</dbReference>
<dbReference type="AlphaFoldDB" id="A0A5B8NT64"/>
<dbReference type="Pfam" id="PF13711">
    <property type="entry name" value="DUF4160"/>
    <property type="match status" value="1"/>
</dbReference>
<gene>
    <name evidence="1" type="ORF">FRE64_12415</name>
</gene>
<dbReference type="KEGG" id="enn:FRE64_12415"/>
<dbReference type="InterPro" id="IPR025427">
    <property type="entry name" value="DUF4160"/>
</dbReference>
<proteinExistence type="predicted"/>
<name>A0A5B8NT64_9CHRO</name>
<dbReference type="OrthoDB" id="122670at2"/>